<dbReference type="SMART" id="SM01014">
    <property type="entry name" value="ARID"/>
    <property type="match status" value="1"/>
</dbReference>
<dbReference type="AlphaFoldDB" id="A0A9Q0P3M6"/>
<feature type="region of interest" description="Disordered" evidence="2">
    <location>
        <begin position="205"/>
        <end position="242"/>
    </location>
</feature>
<accession>A0A9Q0P3M6</accession>
<keyword evidence="1" id="KW-0238">DNA-binding</keyword>
<dbReference type="InterPro" id="IPR036910">
    <property type="entry name" value="HMG_box_dom_sf"/>
</dbReference>
<dbReference type="SMART" id="SM00501">
    <property type="entry name" value="BRIGHT"/>
    <property type="match status" value="1"/>
</dbReference>
<protein>
    <submittedName>
        <fullName evidence="5">HIGH MOBILITY GROUP B PROTEIN 9</fullName>
    </submittedName>
</protein>
<dbReference type="GO" id="GO:0005634">
    <property type="term" value="C:nucleus"/>
    <property type="evidence" value="ECO:0007669"/>
    <property type="project" value="UniProtKB-UniRule"/>
</dbReference>
<reference evidence="5" key="2">
    <citation type="journal article" date="2023" name="Int. J. Mol. Sci.">
        <title>De Novo Assembly and Annotation of 11 Diverse Shrub Willow (Salix) Genomes Reveals Novel Gene Organization in Sex-Linked Regions.</title>
        <authorList>
            <person name="Hyden B."/>
            <person name="Feng K."/>
            <person name="Yates T.B."/>
            <person name="Jawdy S."/>
            <person name="Cereghino C."/>
            <person name="Smart L.B."/>
            <person name="Muchero W."/>
        </authorList>
    </citation>
    <scope>NUCLEOTIDE SEQUENCE</scope>
    <source>
        <tissue evidence="5">Shoot tip</tissue>
    </source>
</reference>
<keyword evidence="6" id="KW-1185">Reference proteome</keyword>
<evidence type="ECO:0000313" key="5">
    <source>
        <dbReference type="EMBL" id="KAJ6680963.1"/>
    </source>
</evidence>
<feature type="DNA-binding region" description="HMG box" evidence="1">
    <location>
        <begin position="240"/>
        <end position="285"/>
    </location>
</feature>
<dbReference type="InterPro" id="IPR009071">
    <property type="entry name" value="HMG_box_dom"/>
</dbReference>
<feature type="domain" description="HMG box" evidence="3">
    <location>
        <begin position="240"/>
        <end position="285"/>
    </location>
</feature>
<feature type="compositionally biased region" description="Basic residues" evidence="2">
    <location>
        <begin position="222"/>
        <end position="232"/>
    </location>
</feature>
<evidence type="ECO:0000259" key="3">
    <source>
        <dbReference type="PROSITE" id="PS50118"/>
    </source>
</evidence>
<evidence type="ECO:0000313" key="6">
    <source>
        <dbReference type="Proteomes" id="UP001151752"/>
    </source>
</evidence>
<keyword evidence="1" id="KW-0539">Nucleus</keyword>
<reference evidence="5" key="1">
    <citation type="submission" date="2022-11" db="EMBL/GenBank/DDBJ databases">
        <authorList>
            <person name="Hyden B.L."/>
            <person name="Feng K."/>
            <person name="Yates T."/>
            <person name="Jawdy S."/>
            <person name="Smart L.B."/>
            <person name="Muchero W."/>
        </authorList>
    </citation>
    <scope>NUCLEOTIDE SEQUENCE</scope>
    <source>
        <tissue evidence="5">Shoot tip</tissue>
    </source>
</reference>
<evidence type="ECO:0000256" key="2">
    <source>
        <dbReference type="SAM" id="MobiDB-lite"/>
    </source>
</evidence>
<comment type="caution">
    <text evidence="5">The sequence shown here is derived from an EMBL/GenBank/DDBJ whole genome shotgun (WGS) entry which is preliminary data.</text>
</comment>
<dbReference type="CDD" id="cd16872">
    <property type="entry name" value="ARID_HMGB9-like"/>
    <property type="match status" value="1"/>
</dbReference>
<dbReference type="InterPro" id="IPR001606">
    <property type="entry name" value="ARID_dom"/>
</dbReference>
<dbReference type="InterPro" id="IPR045303">
    <property type="entry name" value="ARID_HMGB9-like"/>
</dbReference>
<sequence length="388" mass="44428">MSPGSKKIFKAGMENKHYPAPLASHEDAVNNPSVFWDTLRRFHFVMGTKFMIPVIGGKELDLQVLYVETTSRGGYDKVVAEKKWREVGSVFCFSATTTSASFVLKKHYLSLLYHYEQVHFFKIQGPVSAPAVAFPLSSSPSKTELAIVEYSPKPTRDCPDPSTESSSSFSANGTIEGKFDCGYLVSVQLGSEVLHGVLYHPDQQDLSKPTQYDGAIVPYTPGRRRRRRRRGRRSGDPSYPKPNRSGYNFFFAEKHYKLKSLYPNREREFTKMIGQSWSSLSAEERMVQTHKLDCLIVTAFYYLPSLHYHTSVHGKPFLPSSNSDFKIKSEASQVFLSRSIRALQVYQNIGLKDKERYRRELKEYKDKLKLRQEAMEVEPNIKDQDVRD</sequence>
<feature type="region of interest" description="Disordered" evidence="2">
    <location>
        <begin position="150"/>
        <end position="170"/>
    </location>
</feature>
<dbReference type="PROSITE" id="PS51011">
    <property type="entry name" value="ARID"/>
    <property type="match status" value="1"/>
</dbReference>
<feature type="domain" description="ARID" evidence="4">
    <location>
        <begin position="29"/>
        <end position="120"/>
    </location>
</feature>
<dbReference type="InterPro" id="IPR036431">
    <property type="entry name" value="ARID_dom_sf"/>
</dbReference>
<organism evidence="5 6">
    <name type="scientific">Salix koriyanagi</name>
    <dbReference type="NCBI Taxonomy" id="2511006"/>
    <lineage>
        <taxon>Eukaryota</taxon>
        <taxon>Viridiplantae</taxon>
        <taxon>Streptophyta</taxon>
        <taxon>Embryophyta</taxon>
        <taxon>Tracheophyta</taxon>
        <taxon>Spermatophyta</taxon>
        <taxon>Magnoliopsida</taxon>
        <taxon>eudicotyledons</taxon>
        <taxon>Gunneridae</taxon>
        <taxon>Pentapetalae</taxon>
        <taxon>rosids</taxon>
        <taxon>fabids</taxon>
        <taxon>Malpighiales</taxon>
        <taxon>Salicaceae</taxon>
        <taxon>Saliceae</taxon>
        <taxon>Salix</taxon>
    </lineage>
</organism>
<dbReference type="CDD" id="cd22009">
    <property type="entry name" value="HMG-box_AtHMGB9-like"/>
    <property type="match status" value="1"/>
</dbReference>
<dbReference type="EMBL" id="JAPFFM010000020">
    <property type="protein sequence ID" value="KAJ6680963.1"/>
    <property type="molecule type" value="Genomic_DNA"/>
</dbReference>
<dbReference type="SUPFAM" id="SSF46774">
    <property type="entry name" value="ARID-like"/>
    <property type="match status" value="1"/>
</dbReference>
<dbReference type="Gene3D" id="1.10.150.60">
    <property type="entry name" value="ARID DNA-binding domain"/>
    <property type="match status" value="1"/>
</dbReference>
<dbReference type="SUPFAM" id="SSF47095">
    <property type="entry name" value="HMG-box"/>
    <property type="match status" value="1"/>
</dbReference>
<dbReference type="PANTHER" id="PTHR46691:SF1">
    <property type="entry name" value="AT-RICH INTERACTIVE DOMAIN-CONTAINING PROTEIN 2"/>
    <property type="match status" value="1"/>
</dbReference>
<dbReference type="PANTHER" id="PTHR46691">
    <property type="entry name" value="HIGH MOBILITY GROUP B PROTEIN 9"/>
    <property type="match status" value="1"/>
</dbReference>
<dbReference type="Gene3D" id="1.10.30.10">
    <property type="entry name" value="High mobility group box domain"/>
    <property type="match status" value="1"/>
</dbReference>
<evidence type="ECO:0000259" key="4">
    <source>
        <dbReference type="PROSITE" id="PS51011"/>
    </source>
</evidence>
<gene>
    <name evidence="5" type="ORF">OIU74_019444</name>
</gene>
<dbReference type="GO" id="GO:0003677">
    <property type="term" value="F:DNA binding"/>
    <property type="evidence" value="ECO:0007669"/>
    <property type="project" value="UniProtKB-UniRule"/>
</dbReference>
<dbReference type="Pfam" id="PF09011">
    <property type="entry name" value="HMG_box_2"/>
    <property type="match status" value="1"/>
</dbReference>
<name>A0A9Q0P3M6_9ROSI</name>
<proteinExistence type="predicted"/>
<evidence type="ECO:0000256" key="1">
    <source>
        <dbReference type="PROSITE-ProRule" id="PRU00267"/>
    </source>
</evidence>
<dbReference type="PROSITE" id="PS50118">
    <property type="entry name" value="HMG_BOX_2"/>
    <property type="match status" value="1"/>
</dbReference>
<dbReference type="Proteomes" id="UP001151752">
    <property type="component" value="Chromosome 5"/>
</dbReference>
<dbReference type="Pfam" id="PF01388">
    <property type="entry name" value="ARID"/>
    <property type="match status" value="1"/>
</dbReference>